<gene>
    <name evidence="3" type="ORF">ACFQDI_21305</name>
</gene>
<dbReference type="Proteomes" id="UP001596052">
    <property type="component" value="Unassembled WGS sequence"/>
</dbReference>
<keyword evidence="2" id="KW-0812">Transmembrane</keyword>
<reference evidence="4" key="1">
    <citation type="journal article" date="2019" name="Int. J. Syst. Evol. Microbiol.">
        <title>The Global Catalogue of Microorganisms (GCM) 10K type strain sequencing project: providing services to taxonomists for standard genome sequencing and annotation.</title>
        <authorList>
            <consortium name="The Broad Institute Genomics Platform"/>
            <consortium name="The Broad Institute Genome Sequencing Center for Infectious Disease"/>
            <person name="Wu L."/>
            <person name="Ma J."/>
        </authorList>
    </citation>
    <scope>NUCLEOTIDE SEQUENCE [LARGE SCALE GENOMIC DNA]</scope>
    <source>
        <strain evidence="4">CGMCC 4.1469</strain>
    </source>
</reference>
<evidence type="ECO:0000256" key="1">
    <source>
        <dbReference type="SAM" id="MobiDB-lite"/>
    </source>
</evidence>
<evidence type="ECO:0008006" key="5">
    <source>
        <dbReference type="Google" id="ProtNLM"/>
    </source>
</evidence>
<dbReference type="EMBL" id="JBHSMQ010000010">
    <property type="protein sequence ID" value="MFC5457419.1"/>
    <property type="molecule type" value="Genomic_DNA"/>
</dbReference>
<dbReference type="RefSeq" id="WP_377170704.1">
    <property type="nucleotide sequence ID" value="NZ_JBHSMQ010000010.1"/>
</dbReference>
<protein>
    <recommendedName>
        <fullName evidence="5">Transmembrane protein</fullName>
    </recommendedName>
</protein>
<name>A0ABW0KVI1_9BACT</name>
<proteinExistence type="predicted"/>
<evidence type="ECO:0000313" key="3">
    <source>
        <dbReference type="EMBL" id="MFC5457419.1"/>
    </source>
</evidence>
<keyword evidence="2" id="KW-1133">Transmembrane helix</keyword>
<keyword evidence="2" id="KW-0472">Membrane</keyword>
<feature type="compositionally biased region" description="Basic and acidic residues" evidence="1">
    <location>
        <begin position="93"/>
        <end position="107"/>
    </location>
</feature>
<comment type="caution">
    <text evidence="3">The sequence shown here is derived from an EMBL/GenBank/DDBJ whole genome shotgun (WGS) entry which is preliminary data.</text>
</comment>
<organism evidence="3 4">
    <name type="scientific">Prosthecobacter fluviatilis</name>
    <dbReference type="NCBI Taxonomy" id="445931"/>
    <lineage>
        <taxon>Bacteria</taxon>
        <taxon>Pseudomonadati</taxon>
        <taxon>Verrucomicrobiota</taxon>
        <taxon>Verrucomicrobiia</taxon>
        <taxon>Verrucomicrobiales</taxon>
        <taxon>Verrucomicrobiaceae</taxon>
        <taxon>Prosthecobacter</taxon>
    </lineage>
</organism>
<sequence>MPIGLAIASILALFISFWALNIARDPSVWRLWWMDLLGVLDVDSNREQRRSQERQMSFICFILFLLLLATGLSGAFWTVDIVRDHKRDKTRFERDEESSNREIEKVKSQPQRITR</sequence>
<keyword evidence="4" id="KW-1185">Reference proteome</keyword>
<feature type="transmembrane region" description="Helical" evidence="2">
    <location>
        <begin position="56"/>
        <end position="79"/>
    </location>
</feature>
<accession>A0ABW0KVI1</accession>
<evidence type="ECO:0000256" key="2">
    <source>
        <dbReference type="SAM" id="Phobius"/>
    </source>
</evidence>
<feature type="region of interest" description="Disordered" evidence="1">
    <location>
        <begin position="93"/>
        <end position="115"/>
    </location>
</feature>
<evidence type="ECO:0000313" key="4">
    <source>
        <dbReference type="Proteomes" id="UP001596052"/>
    </source>
</evidence>